<dbReference type="SUPFAM" id="SSF101790">
    <property type="entry name" value="Aminomethyltransferase beta-barrel domain"/>
    <property type="match status" value="1"/>
</dbReference>
<accession>A0A1C4B9F8</accession>
<dbReference type="PANTHER" id="PTHR22602">
    <property type="entry name" value="TRANSFERASE CAF17, MITOCHONDRIAL-RELATED"/>
    <property type="match status" value="1"/>
</dbReference>
<dbReference type="Gene3D" id="3.30.70.1400">
    <property type="entry name" value="Aminomethyltransferase beta-barrel domains"/>
    <property type="match status" value="1"/>
</dbReference>
<dbReference type="PANTHER" id="PTHR22602:SF0">
    <property type="entry name" value="TRANSFERASE CAF17, MITOCHONDRIAL-RELATED"/>
    <property type="match status" value="1"/>
</dbReference>
<dbReference type="NCBIfam" id="TIGR03317">
    <property type="entry name" value="ygfZ_signature"/>
    <property type="match status" value="1"/>
</dbReference>
<dbReference type="Pfam" id="PF21130">
    <property type="entry name" value="YgfZ_barrel"/>
    <property type="match status" value="1"/>
</dbReference>
<dbReference type="Gene3D" id="3.30.70.1630">
    <property type="match status" value="1"/>
</dbReference>
<dbReference type="NCBIfam" id="NF007110">
    <property type="entry name" value="PRK09559.1"/>
    <property type="match status" value="1"/>
</dbReference>
<proteinExistence type="predicted"/>
<evidence type="ECO:0000313" key="3">
    <source>
        <dbReference type="Proteomes" id="UP000199698"/>
    </source>
</evidence>
<evidence type="ECO:0000313" key="2">
    <source>
        <dbReference type="EMBL" id="SCC03489.1"/>
    </source>
</evidence>
<dbReference type="SUPFAM" id="SSF103025">
    <property type="entry name" value="Folate-binding domain"/>
    <property type="match status" value="1"/>
</dbReference>
<dbReference type="GO" id="GO:0016226">
    <property type="term" value="P:iron-sulfur cluster assembly"/>
    <property type="evidence" value="ECO:0007669"/>
    <property type="project" value="TreeGrafter"/>
</dbReference>
<dbReference type="InterPro" id="IPR045179">
    <property type="entry name" value="YgfZ/GcvT"/>
</dbReference>
<dbReference type="Gene3D" id="2.40.30.160">
    <property type="match status" value="1"/>
</dbReference>
<dbReference type="EMBL" id="FMBA01000018">
    <property type="protein sequence ID" value="SCC03489.1"/>
    <property type="molecule type" value="Genomic_DNA"/>
</dbReference>
<reference evidence="3" key="1">
    <citation type="submission" date="2016-08" db="EMBL/GenBank/DDBJ databases">
        <authorList>
            <person name="Varghese N."/>
            <person name="Submissions Spin"/>
        </authorList>
    </citation>
    <scope>NUCLEOTIDE SEQUENCE [LARGE SCALE GENOMIC DNA]</scope>
    <source>
        <strain evidence="3">R-53144</strain>
    </source>
</reference>
<name>A0A1C4B9F8_9GAMM</name>
<dbReference type="Proteomes" id="UP000199698">
    <property type="component" value="Unassembled WGS sequence"/>
</dbReference>
<organism evidence="2 3">
    <name type="scientific">Gilliamella intestini</name>
    <dbReference type="NCBI Taxonomy" id="1798183"/>
    <lineage>
        <taxon>Bacteria</taxon>
        <taxon>Pseudomonadati</taxon>
        <taxon>Pseudomonadota</taxon>
        <taxon>Gammaproteobacteria</taxon>
        <taxon>Orbales</taxon>
        <taxon>Orbaceae</taxon>
        <taxon>Gilliamella</taxon>
    </lineage>
</organism>
<dbReference type="InterPro" id="IPR017703">
    <property type="entry name" value="YgfZ/GCV_T_CS"/>
</dbReference>
<dbReference type="OrthoDB" id="9796287at2"/>
<dbReference type="InterPro" id="IPR029043">
    <property type="entry name" value="GcvT/YgfZ_C"/>
</dbReference>
<sequence>MSNISSKPTSLADWQLVKVTGEDNRTFLQGQITNDINRLSEQSTLYAAHCDNKGRMWSTLLLFQRGNDIYYIERKSVVKKQVAELAKYAVFSKVTITPVDDLNMVGLVGDAIPTEIARKLSDKNCFTENKITYIKLPLPQMRVIMVTPEPISEDLHPCSDWLKLDLQAGYPIIDNDNMAILLPQACNLQSYDAISFEKGCYCGQEMVARAQFRGANTRGMYVIKGTSDVLPKIGSTLEYKLAGGWREGGLVLAAAKLDEKDGVCVQVVLNNGIDLNTPFRVYGNDNSRMTF</sequence>
<gene>
    <name evidence="2" type="ORF">GA0061080_101813</name>
</gene>
<protein>
    <recommendedName>
        <fullName evidence="1">tRNA-modifying protein YgfZ-like beta-barrel domain-containing protein</fullName>
    </recommendedName>
</protein>
<evidence type="ECO:0000259" key="1">
    <source>
        <dbReference type="Pfam" id="PF21130"/>
    </source>
</evidence>
<feature type="domain" description="tRNA-modifying protein YgfZ-like beta-barrel" evidence="1">
    <location>
        <begin position="216"/>
        <end position="283"/>
    </location>
</feature>
<dbReference type="InterPro" id="IPR048451">
    <property type="entry name" value="YgfZ_barrel"/>
</dbReference>
<dbReference type="RefSeq" id="WP_091122739.1">
    <property type="nucleotide sequence ID" value="NZ_FMBA01000018.1"/>
</dbReference>
<dbReference type="STRING" id="1798183.GA0061080_101813"/>
<keyword evidence="3" id="KW-1185">Reference proteome</keyword>
<dbReference type="AlphaFoldDB" id="A0A1C4B9F8"/>